<organism evidence="1 2">
    <name type="scientific">Billgrantia gudaonensis</name>
    <dbReference type="NCBI Taxonomy" id="376427"/>
    <lineage>
        <taxon>Bacteria</taxon>
        <taxon>Pseudomonadati</taxon>
        <taxon>Pseudomonadota</taxon>
        <taxon>Gammaproteobacteria</taxon>
        <taxon>Oceanospirillales</taxon>
        <taxon>Halomonadaceae</taxon>
        <taxon>Billgrantia</taxon>
    </lineage>
</organism>
<keyword evidence="2" id="KW-1185">Reference proteome</keyword>
<evidence type="ECO:0000313" key="1">
    <source>
        <dbReference type="EMBL" id="SDK06576.1"/>
    </source>
</evidence>
<accession>A0A1G8YUZ2</accession>
<dbReference type="RefSeq" id="WP_089686904.1">
    <property type="nucleotide sequence ID" value="NZ_FNES01000011.1"/>
</dbReference>
<name>A0A1G8YUZ2_9GAMM</name>
<sequence>MSKVKLFGHMWIARNLTEVEVRKLCGFLTLGLRHLDAYQYSMEVTPVYESAISRMEVPSLPIVKMARQDHVNSFFEEGKLQLGSFEYYSRHDHGEVGDKLEGDVVLLAERENFTTAGRFAGGFDHYLLCTYRGDPDPETLAKFEYDSGFIIRDPAGFATAIQRALGAHGHEYASCVYSPHKALRGKVQPGFSIDRIDHRTIEMISSARHFIKPDRFAHQREFRFTWGMPYDVSEPFIVTCPEAVQYCERLPS</sequence>
<dbReference type="OrthoDB" id="7054915at2"/>
<proteinExistence type="predicted"/>
<dbReference type="Proteomes" id="UP000198525">
    <property type="component" value="Unassembled WGS sequence"/>
</dbReference>
<reference evidence="1 2" key="1">
    <citation type="submission" date="2016-10" db="EMBL/GenBank/DDBJ databases">
        <authorList>
            <person name="de Groot N.N."/>
        </authorList>
    </citation>
    <scope>NUCLEOTIDE SEQUENCE [LARGE SCALE GENOMIC DNA]</scope>
    <source>
        <strain evidence="1 2">CGMCC 1.6133</strain>
    </source>
</reference>
<dbReference type="EMBL" id="FNES01000011">
    <property type="protein sequence ID" value="SDK06576.1"/>
    <property type="molecule type" value="Genomic_DNA"/>
</dbReference>
<protein>
    <submittedName>
        <fullName evidence="1">Uncharacterized protein</fullName>
    </submittedName>
</protein>
<evidence type="ECO:0000313" key="2">
    <source>
        <dbReference type="Proteomes" id="UP000198525"/>
    </source>
</evidence>
<gene>
    <name evidence="1" type="ORF">SAMN04487954_11111</name>
</gene>
<dbReference type="AlphaFoldDB" id="A0A1G8YUZ2"/>